<dbReference type="VEuPathDB" id="FungiDB:ASPBRDRAFT_201712"/>
<dbReference type="EMBL" id="KV878721">
    <property type="protein sequence ID" value="OJJ65563.1"/>
    <property type="molecule type" value="Genomic_DNA"/>
</dbReference>
<reference evidence="3" key="1">
    <citation type="journal article" date="2017" name="Genome Biol.">
        <title>Comparative genomics reveals high biological diversity and specific adaptations in the industrially and medically important fungal genus Aspergillus.</title>
        <authorList>
            <person name="de Vries R.P."/>
            <person name="Riley R."/>
            <person name="Wiebenga A."/>
            <person name="Aguilar-Osorio G."/>
            <person name="Amillis S."/>
            <person name="Uchima C.A."/>
            <person name="Anderluh G."/>
            <person name="Asadollahi M."/>
            <person name="Askin M."/>
            <person name="Barry K."/>
            <person name="Battaglia E."/>
            <person name="Bayram O."/>
            <person name="Benocci T."/>
            <person name="Braus-Stromeyer S.A."/>
            <person name="Caldana C."/>
            <person name="Canovas D."/>
            <person name="Cerqueira G.C."/>
            <person name="Chen F."/>
            <person name="Chen W."/>
            <person name="Choi C."/>
            <person name="Clum A."/>
            <person name="Dos Santos R.A."/>
            <person name="Damasio A.R."/>
            <person name="Diallinas G."/>
            <person name="Emri T."/>
            <person name="Fekete E."/>
            <person name="Flipphi M."/>
            <person name="Freyberg S."/>
            <person name="Gallo A."/>
            <person name="Gournas C."/>
            <person name="Habgood R."/>
            <person name="Hainaut M."/>
            <person name="Harispe M.L."/>
            <person name="Henrissat B."/>
            <person name="Hilden K.S."/>
            <person name="Hope R."/>
            <person name="Hossain A."/>
            <person name="Karabika E."/>
            <person name="Karaffa L."/>
            <person name="Karanyi Z."/>
            <person name="Krasevec N."/>
            <person name="Kuo A."/>
            <person name="Kusch H."/>
            <person name="LaButti K."/>
            <person name="Lagendijk E.L."/>
            <person name="Lapidus A."/>
            <person name="Levasseur A."/>
            <person name="Lindquist E."/>
            <person name="Lipzen A."/>
            <person name="Logrieco A.F."/>
            <person name="MacCabe A."/>
            <person name="Maekelae M.R."/>
            <person name="Malavazi I."/>
            <person name="Melin P."/>
            <person name="Meyer V."/>
            <person name="Mielnichuk N."/>
            <person name="Miskei M."/>
            <person name="Molnar A.P."/>
            <person name="Mule G."/>
            <person name="Ngan C.Y."/>
            <person name="Orejas M."/>
            <person name="Orosz E."/>
            <person name="Ouedraogo J.P."/>
            <person name="Overkamp K.M."/>
            <person name="Park H.-S."/>
            <person name="Perrone G."/>
            <person name="Piumi F."/>
            <person name="Punt P.J."/>
            <person name="Ram A.F."/>
            <person name="Ramon A."/>
            <person name="Rauscher S."/>
            <person name="Record E."/>
            <person name="Riano-Pachon D.M."/>
            <person name="Robert V."/>
            <person name="Roehrig J."/>
            <person name="Ruller R."/>
            <person name="Salamov A."/>
            <person name="Salih N.S."/>
            <person name="Samson R.A."/>
            <person name="Sandor E."/>
            <person name="Sanguinetti M."/>
            <person name="Schuetze T."/>
            <person name="Sepcic K."/>
            <person name="Shelest E."/>
            <person name="Sherlock G."/>
            <person name="Sophianopoulou V."/>
            <person name="Squina F.M."/>
            <person name="Sun H."/>
            <person name="Susca A."/>
            <person name="Todd R.B."/>
            <person name="Tsang A."/>
            <person name="Unkles S.E."/>
            <person name="van de Wiele N."/>
            <person name="van Rossen-Uffink D."/>
            <person name="Oliveira J.V."/>
            <person name="Vesth T.C."/>
            <person name="Visser J."/>
            <person name="Yu J.-H."/>
            <person name="Zhou M."/>
            <person name="Andersen M.R."/>
            <person name="Archer D.B."/>
            <person name="Baker S.E."/>
            <person name="Benoit I."/>
            <person name="Brakhage A.A."/>
            <person name="Braus G.H."/>
            <person name="Fischer R."/>
            <person name="Frisvad J.C."/>
            <person name="Goldman G.H."/>
            <person name="Houbraken J."/>
            <person name="Oakley B."/>
            <person name="Pocsi I."/>
            <person name="Scazzocchio C."/>
            <person name="Seiboth B."/>
            <person name="vanKuyk P.A."/>
            <person name="Wortman J."/>
            <person name="Dyer P.S."/>
            <person name="Grigoriev I.V."/>
        </authorList>
    </citation>
    <scope>NUCLEOTIDE SEQUENCE [LARGE SCALE GENOMIC DNA]</scope>
    <source>
        <strain evidence="3">CBS 101740 / IMI 381727 / IBT 21946</strain>
    </source>
</reference>
<gene>
    <name evidence="2" type="ORF">ASPBRDRAFT_201712</name>
</gene>
<keyword evidence="3" id="KW-1185">Reference proteome</keyword>
<sequence>MENWWRTKPAASGARKQPTTPTTPRDGGRQESLSKAQSRCRPLDVCYVSMELQGTRRDGATCESDGGTAVGWGAVLSEVAQNADYPSANIS</sequence>
<protein>
    <submittedName>
        <fullName evidence="2">Uncharacterized protein</fullName>
    </submittedName>
</protein>
<evidence type="ECO:0000313" key="3">
    <source>
        <dbReference type="Proteomes" id="UP000184499"/>
    </source>
</evidence>
<dbReference type="GeneID" id="93574070"/>
<accession>A0A1L9U1Y9</accession>
<name>A0A1L9U1Y9_ASPBC</name>
<feature type="region of interest" description="Disordered" evidence="1">
    <location>
        <begin position="1"/>
        <end position="37"/>
    </location>
</feature>
<dbReference type="Proteomes" id="UP000184499">
    <property type="component" value="Unassembled WGS sequence"/>
</dbReference>
<evidence type="ECO:0000256" key="1">
    <source>
        <dbReference type="SAM" id="MobiDB-lite"/>
    </source>
</evidence>
<evidence type="ECO:0000313" key="2">
    <source>
        <dbReference type="EMBL" id="OJJ65563.1"/>
    </source>
</evidence>
<dbReference type="AlphaFoldDB" id="A0A1L9U1Y9"/>
<dbReference type="RefSeq" id="XP_067472814.1">
    <property type="nucleotide sequence ID" value="XM_067621582.1"/>
</dbReference>
<proteinExistence type="predicted"/>
<organism evidence="2 3">
    <name type="scientific">Aspergillus brasiliensis (strain CBS 101740 / IMI 381727 / IBT 21946)</name>
    <dbReference type="NCBI Taxonomy" id="767769"/>
    <lineage>
        <taxon>Eukaryota</taxon>
        <taxon>Fungi</taxon>
        <taxon>Dikarya</taxon>
        <taxon>Ascomycota</taxon>
        <taxon>Pezizomycotina</taxon>
        <taxon>Eurotiomycetes</taxon>
        <taxon>Eurotiomycetidae</taxon>
        <taxon>Eurotiales</taxon>
        <taxon>Aspergillaceae</taxon>
        <taxon>Aspergillus</taxon>
        <taxon>Aspergillus subgen. Circumdati</taxon>
    </lineage>
</organism>